<dbReference type="Proteomes" id="UP000243413">
    <property type="component" value="Chromosome I"/>
</dbReference>
<dbReference type="GO" id="GO:0061603">
    <property type="term" value="F:molybdenum cofactor guanylyltransferase activity"/>
    <property type="evidence" value="ECO:0007669"/>
    <property type="project" value="UniProtKB-EC"/>
</dbReference>
<comment type="domain">
    <text evidence="8">The N-terminal domain determines nucleotide recognition and specific binding, while the C-terminal domain determines the specific binding to the target protein.</text>
</comment>
<name>A0A1H1PE62_9GAMM</name>
<dbReference type="EMBL" id="LT629763">
    <property type="protein sequence ID" value="SDS09305.1"/>
    <property type="molecule type" value="Genomic_DNA"/>
</dbReference>
<comment type="catalytic activity">
    <reaction evidence="8">
        <text>Mo-molybdopterin + GTP + H(+) = Mo-molybdopterin guanine dinucleotide + diphosphate</text>
        <dbReference type="Rhea" id="RHEA:34243"/>
        <dbReference type="ChEBI" id="CHEBI:15378"/>
        <dbReference type="ChEBI" id="CHEBI:33019"/>
        <dbReference type="ChEBI" id="CHEBI:37565"/>
        <dbReference type="ChEBI" id="CHEBI:71302"/>
        <dbReference type="ChEBI" id="CHEBI:71310"/>
        <dbReference type="EC" id="2.7.7.77"/>
    </reaction>
</comment>
<evidence type="ECO:0000313" key="10">
    <source>
        <dbReference type="EMBL" id="SDS09305.1"/>
    </source>
</evidence>
<dbReference type="RefSeq" id="WP_092284646.1">
    <property type="nucleotide sequence ID" value="NZ_LT629763.1"/>
</dbReference>
<keyword evidence="5 8" id="KW-0460">Magnesium</keyword>
<proteinExistence type="inferred from homology"/>
<comment type="similarity">
    <text evidence="8">Belongs to the MobA family.</text>
</comment>
<dbReference type="PANTHER" id="PTHR19136">
    <property type="entry name" value="MOLYBDENUM COFACTOR GUANYLYLTRANSFERASE"/>
    <property type="match status" value="1"/>
</dbReference>
<dbReference type="GO" id="GO:0005737">
    <property type="term" value="C:cytoplasm"/>
    <property type="evidence" value="ECO:0007669"/>
    <property type="project" value="UniProtKB-SubCell"/>
</dbReference>
<feature type="binding site" evidence="8">
    <location>
        <begin position="12"/>
        <end position="14"/>
    </location>
    <ligand>
        <name>GTP</name>
        <dbReference type="ChEBI" id="CHEBI:37565"/>
    </ligand>
</feature>
<dbReference type="STRING" id="472181.SAMN05216271_1139"/>
<dbReference type="HAMAP" id="MF_00316">
    <property type="entry name" value="MobA"/>
    <property type="match status" value="1"/>
</dbReference>
<feature type="binding site" evidence="8">
    <location>
        <position position="101"/>
    </location>
    <ligand>
        <name>GTP</name>
        <dbReference type="ChEBI" id="CHEBI:37565"/>
    </ligand>
</feature>
<reference evidence="11" key="1">
    <citation type="submission" date="2016-10" db="EMBL/GenBank/DDBJ databases">
        <authorList>
            <person name="Varghese N."/>
            <person name="Submissions S."/>
        </authorList>
    </citation>
    <scope>NUCLEOTIDE SEQUENCE [LARGE SCALE GENOMIC DNA]</scope>
    <source>
        <strain evidence="11">JCM 14963</strain>
    </source>
</reference>
<dbReference type="InterPro" id="IPR025877">
    <property type="entry name" value="MobA-like_NTP_Trfase"/>
</dbReference>
<evidence type="ECO:0000256" key="4">
    <source>
        <dbReference type="ARBA" id="ARBA00022741"/>
    </source>
</evidence>
<organism evidence="10 11">
    <name type="scientific">Halopseudomonas sabulinigri</name>
    <dbReference type="NCBI Taxonomy" id="472181"/>
    <lineage>
        <taxon>Bacteria</taxon>
        <taxon>Pseudomonadati</taxon>
        <taxon>Pseudomonadota</taxon>
        <taxon>Gammaproteobacteria</taxon>
        <taxon>Pseudomonadales</taxon>
        <taxon>Pseudomonadaceae</taxon>
        <taxon>Halopseudomonas</taxon>
    </lineage>
</organism>
<comment type="cofactor">
    <cofactor evidence="8">
        <name>Mg(2+)</name>
        <dbReference type="ChEBI" id="CHEBI:18420"/>
    </cofactor>
</comment>
<feature type="binding site" evidence="8">
    <location>
        <position position="25"/>
    </location>
    <ligand>
        <name>GTP</name>
        <dbReference type="ChEBI" id="CHEBI:37565"/>
    </ligand>
</feature>
<comment type="subcellular location">
    <subcellularLocation>
        <location evidence="8">Cytoplasm</location>
    </subcellularLocation>
</comment>
<dbReference type="Pfam" id="PF12804">
    <property type="entry name" value="NTP_transf_3"/>
    <property type="match status" value="1"/>
</dbReference>
<dbReference type="SUPFAM" id="SSF53448">
    <property type="entry name" value="Nucleotide-diphospho-sugar transferases"/>
    <property type="match status" value="1"/>
</dbReference>
<dbReference type="Gene3D" id="3.90.550.10">
    <property type="entry name" value="Spore Coat Polysaccharide Biosynthesis Protein SpsA, Chain A"/>
    <property type="match status" value="1"/>
</dbReference>
<sequence>MQQSLVPTSLLLAGGQGSRLGGRDKGLMRYAGEPVAAHLSRLLRQLGGELLISCNRNQAVYAPLADRLVSDVEPGFPGPLAGILAGLHACRSSHLVVLPCDMPKVDLALLQALLARAAEAPQLPCMVRAGERWQPLLCVIPQVLLPQLEAAWRQGQRSPLRWLLAQGARVLDLSADDPRLHNGNSPNDWESR</sequence>
<evidence type="ECO:0000256" key="8">
    <source>
        <dbReference type="HAMAP-Rule" id="MF_00316"/>
    </source>
</evidence>
<evidence type="ECO:0000256" key="1">
    <source>
        <dbReference type="ARBA" id="ARBA00022490"/>
    </source>
</evidence>
<keyword evidence="2 8" id="KW-0808">Transferase</keyword>
<dbReference type="GO" id="GO:1902758">
    <property type="term" value="P:bis(molybdopterin guanine dinucleotide)molybdenum biosynthetic process"/>
    <property type="evidence" value="ECO:0007669"/>
    <property type="project" value="TreeGrafter"/>
</dbReference>
<evidence type="ECO:0000256" key="3">
    <source>
        <dbReference type="ARBA" id="ARBA00022723"/>
    </source>
</evidence>
<dbReference type="CDD" id="cd02503">
    <property type="entry name" value="MobA"/>
    <property type="match status" value="1"/>
</dbReference>
<dbReference type="AlphaFoldDB" id="A0A1H1PE62"/>
<keyword evidence="3 8" id="KW-0479">Metal-binding</keyword>
<evidence type="ECO:0000313" key="11">
    <source>
        <dbReference type="Proteomes" id="UP000243413"/>
    </source>
</evidence>
<comment type="function">
    <text evidence="8">Transfers a GMP moiety from GTP to Mo-molybdopterin (Mo-MPT) cofactor (Moco or molybdenum cofactor) to form Mo-molybdopterin guanine dinucleotide (Mo-MGD) cofactor.</text>
</comment>
<protein>
    <recommendedName>
        <fullName evidence="8">Molybdenum cofactor guanylyltransferase</fullName>
        <shortName evidence="8">MoCo guanylyltransferase</shortName>
        <ecNumber evidence="8">2.7.7.77</ecNumber>
    </recommendedName>
    <alternativeName>
        <fullName evidence="8">GTP:molybdopterin guanylyltransferase</fullName>
    </alternativeName>
    <alternativeName>
        <fullName evidence="8">Mo-MPT guanylyltransferase</fullName>
    </alternativeName>
    <alternativeName>
        <fullName evidence="8">Molybdopterin guanylyltransferase</fullName>
    </alternativeName>
    <alternativeName>
        <fullName evidence="8">Molybdopterin-guanine dinucleotide synthase</fullName>
        <shortName evidence="8">MGD synthase</shortName>
    </alternativeName>
</protein>
<dbReference type="EC" id="2.7.7.77" evidence="8"/>
<evidence type="ECO:0000256" key="2">
    <source>
        <dbReference type="ARBA" id="ARBA00022679"/>
    </source>
</evidence>
<keyword evidence="7 8" id="KW-0501">Molybdenum cofactor biosynthesis</keyword>
<dbReference type="PANTHER" id="PTHR19136:SF81">
    <property type="entry name" value="MOLYBDENUM COFACTOR GUANYLYLTRANSFERASE"/>
    <property type="match status" value="1"/>
</dbReference>
<dbReference type="OrthoDB" id="9788394at2"/>
<evidence type="ECO:0000256" key="5">
    <source>
        <dbReference type="ARBA" id="ARBA00022842"/>
    </source>
</evidence>
<evidence type="ECO:0000259" key="9">
    <source>
        <dbReference type="Pfam" id="PF12804"/>
    </source>
</evidence>
<comment type="caution">
    <text evidence="8">Lacks conserved residue(s) required for the propagation of feature annotation.</text>
</comment>
<dbReference type="InterPro" id="IPR029044">
    <property type="entry name" value="Nucleotide-diphossugar_trans"/>
</dbReference>
<accession>A0A1H1PE62</accession>
<keyword evidence="4 8" id="KW-0547">Nucleotide-binding</keyword>
<evidence type="ECO:0000256" key="7">
    <source>
        <dbReference type="ARBA" id="ARBA00023150"/>
    </source>
</evidence>
<feature type="binding site" evidence="8">
    <location>
        <position position="101"/>
    </location>
    <ligand>
        <name>Mg(2+)</name>
        <dbReference type="ChEBI" id="CHEBI:18420"/>
    </ligand>
</feature>
<dbReference type="GO" id="GO:0005525">
    <property type="term" value="F:GTP binding"/>
    <property type="evidence" value="ECO:0007669"/>
    <property type="project" value="UniProtKB-UniRule"/>
</dbReference>
<gene>
    <name evidence="8" type="primary">mobA</name>
    <name evidence="10" type="ORF">SAMN05216271_1139</name>
</gene>
<feature type="domain" description="MobA-like NTP transferase" evidence="9">
    <location>
        <begin position="10"/>
        <end position="162"/>
    </location>
</feature>
<feature type="binding site" evidence="8">
    <location>
        <position position="71"/>
    </location>
    <ligand>
        <name>GTP</name>
        <dbReference type="ChEBI" id="CHEBI:37565"/>
    </ligand>
</feature>
<dbReference type="InterPro" id="IPR013482">
    <property type="entry name" value="Molybde_CF_guanTrfase"/>
</dbReference>
<dbReference type="NCBIfam" id="TIGR02665">
    <property type="entry name" value="molyb_mobA"/>
    <property type="match status" value="1"/>
</dbReference>
<comment type="subunit">
    <text evidence="8">Monomer.</text>
</comment>
<keyword evidence="1 8" id="KW-0963">Cytoplasm</keyword>
<evidence type="ECO:0000256" key="6">
    <source>
        <dbReference type="ARBA" id="ARBA00023134"/>
    </source>
</evidence>
<dbReference type="GO" id="GO:0046872">
    <property type="term" value="F:metal ion binding"/>
    <property type="evidence" value="ECO:0007669"/>
    <property type="project" value="UniProtKB-KW"/>
</dbReference>
<keyword evidence="6 8" id="KW-0342">GTP-binding</keyword>